<evidence type="ECO:0000313" key="7">
    <source>
        <dbReference type="EMBL" id="AKI69698.1"/>
    </source>
</evidence>
<evidence type="ECO:0000256" key="6">
    <source>
        <dbReference type="SAM" id="Phobius"/>
    </source>
</evidence>
<keyword evidence="6" id="KW-0812">Transmembrane</keyword>
<dbReference type="InterPro" id="IPR000657">
    <property type="entry name" value="Gemini_AL3"/>
</dbReference>
<dbReference type="PRINTS" id="PR00231">
    <property type="entry name" value="GEMCOATAL3"/>
</dbReference>
<keyword evidence="6" id="KW-1133">Transmembrane helix</keyword>
<comment type="similarity">
    <text evidence="1 5">Belongs to the geminiviridae replication enhancer protein family.</text>
</comment>
<reference evidence="7" key="1">
    <citation type="submission" date="2014-12" db="EMBL/GenBank/DDBJ databases">
        <title>Molecular characterization of yellow mosaic virus from mungbean from northern region of Tamil Nadu indicates association of Mungbean yellow mosaic India virus DNA A with recombinant DNA B.</title>
        <authorList>
            <person name="Lovejot K."/>
            <person name="Jadhav M.S."/>
            <person name="Malathi V.G."/>
            <person name="Pothi N."/>
            <person name="Natesan S."/>
        </authorList>
    </citation>
    <scope>NUCLEOTIDE SEQUENCE</scope>
</reference>
<organism evidence="7">
    <name type="scientific">Mungbean yellow mosaic India virus</name>
    <dbReference type="NCBI Taxonomy" id="223287"/>
    <lineage>
        <taxon>Viruses</taxon>
        <taxon>Monodnaviria</taxon>
        <taxon>Shotokuvirae</taxon>
        <taxon>Cressdnaviricota</taxon>
        <taxon>Repensiviricetes</taxon>
        <taxon>Geplafuvirales</taxon>
        <taxon>Geminiviridae</taxon>
        <taxon>Begomovirus</taxon>
        <taxon>Begomovirus vignaradiataindiaense</taxon>
    </lineage>
</organism>
<keyword evidence="6" id="KW-0472">Membrane</keyword>
<evidence type="ECO:0000256" key="4">
    <source>
        <dbReference type="ARBA" id="ARBA00025955"/>
    </source>
</evidence>
<accession>A0A0G2XQ65</accession>
<evidence type="ECO:0000256" key="3">
    <source>
        <dbReference type="ARBA" id="ARBA00025603"/>
    </source>
</evidence>
<proteinExistence type="inferred from homology"/>
<name>A0A0G2XQ65_9GEMI</name>
<sequence>MDFRTGESITAAQIRSGVYIWEMQNPLSFKIMYHSPIQAGSRMVVTKLRIMFNHGLKKALGMHKCFLDLKLYHYMKATSGMILSIFRNQLFRFLNNLGVISLANILYFASDFLYVKLHQVEDVSFTHNVQYKLY</sequence>
<gene>
    <name evidence="7" type="primary">AC3</name>
</gene>
<comment type="function">
    <text evidence="3">Increases viral DNA accumulation. Enhances infectivity and symptom expression.</text>
</comment>
<evidence type="ECO:0000256" key="2">
    <source>
        <dbReference type="ARBA" id="ARBA00022581"/>
    </source>
</evidence>
<evidence type="ECO:0000256" key="1">
    <source>
        <dbReference type="ARBA" id="ARBA00009424"/>
    </source>
</evidence>
<comment type="subunit">
    <text evidence="4 5">Homooligomer. Interacts with the replication-associated protein (REP). Interacts with host proliferating cell nuclear antigen (PCNA). Interacts with host retinoblastoma-related protein 1 (RBR1), and may thereby deregulate the host cell cycle. Oligomerization and interaction with PCNA are necessary for optimal replication enhancement.</text>
</comment>
<protein>
    <recommendedName>
        <fullName evidence="5">Replication enhancer</fullName>
        <shortName evidence="5">REn</shortName>
    </recommendedName>
</protein>
<keyword evidence="2 5" id="KW-0945">Host-virus interaction</keyword>
<evidence type="ECO:0000256" key="5">
    <source>
        <dbReference type="RuleBase" id="RU363029"/>
    </source>
</evidence>
<dbReference type="GO" id="GO:0016032">
    <property type="term" value="P:viral process"/>
    <property type="evidence" value="ECO:0007669"/>
    <property type="project" value="InterPro"/>
</dbReference>
<dbReference type="Pfam" id="PF01407">
    <property type="entry name" value="Gemini_AL3"/>
    <property type="match status" value="1"/>
</dbReference>
<feature type="transmembrane region" description="Helical" evidence="6">
    <location>
        <begin position="90"/>
        <end position="109"/>
    </location>
</feature>
<dbReference type="EMBL" id="KP313758">
    <property type="protein sequence ID" value="AKI69698.1"/>
    <property type="molecule type" value="Genomic_DNA"/>
</dbReference>